<feature type="signal peptide" evidence="1">
    <location>
        <begin position="1"/>
        <end position="24"/>
    </location>
</feature>
<proteinExistence type="predicted"/>
<dbReference type="InterPro" id="IPR001375">
    <property type="entry name" value="Peptidase_S9_cat"/>
</dbReference>
<keyword evidence="5" id="KW-1185">Reference proteome</keyword>
<accession>A0A5K7S6J0</accession>
<dbReference type="Pfam" id="PF00326">
    <property type="entry name" value="Peptidase_S9"/>
    <property type="match status" value="1"/>
</dbReference>
<gene>
    <name evidence="4" type="ORF">AQPE_1312</name>
</gene>
<organism evidence="4 5">
    <name type="scientific">Aquipluma nitroreducens</name>
    <dbReference type="NCBI Taxonomy" id="2010828"/>
    <lineage>
        <taxon>Bacteria</taxon>
        <taxon>Pseudomonadati</taxon>
        <taxon>Bacteroidota</taxon>
        <taxon>Bacteroidia</taxon>
        <taxon>Marinilabiliales</taxon>
        <taxon>Prolixibacteraceae</taxon>
        <taxon>Aquipluma</taxon>
    </lineage>
</organism>
<dbReference type="Proteomes" id="UP001193389">
    <property type="component" value="Chromosome"/>
</dbReference>
<evidence type="ECO:0000259" key="2">
    <source>
        <dbReference type="Pfam" id="PF00326"/>
    </source>
</evidence>
<dbReference type="SUPFAM" id="SSF53474">
    <property type="entry name" value="alpha/beta-Hydrolases"/>
    <property type="match status" value="1"/>
</dbReference>
<dbReference type="SUPFAM" id="SSF82171">
    <property type="entry name" value="DPP6 N-terminal domain-like"/>
    <property type="match status" value="1"/>
</dbReference>
<name>A0A5K7S6J0_9BACT</name>
<dbReference type="KEGG" id="anf:AQPE_1312"/>
<keyword evidence="1" id="KW-0732">Signal</keyword>
<dbReference type="Pfam" id="PF00930">
    <property type="entry name" value="DPPIV_N"/>
    <property type="match status" value="1"/>
</dbReference>
<evidence type="ECO:0000313" key="5">
    <source>
        <dbReference type="Proteomes" id="UP001193389"/>
    </source>
</evidence>
<dbReference type="EMBL" id="AP018694">
    <property type="protein sequence ID" value="BBE17163.1"/>
    <property type="molecule type" value="Genomic_DNA"/>
</dbReference>
<dbReference type="InterPro" id="IPR002469">
    <property type="entry name" value="Peptidase_S9B_N"/>
</dbReference>
<feature type="chain" id="PRO_5024365726" evidence="1">
    <location>
        <begin position="25"/>
        <end position="750"/>
    </location>
</feature>
<reference evidence="4" key="1">
    <citation type="journal article" date="2020" name="Int. J. Syst. Evol. Microbiol.">
        <title>Aquipluma nitroreducens gen. nov. sp. nov., a novel facultatively anaerobic bacterium isolated from a freshwater lake.</title>
        <authorList>
            <person name="Watanabe M."/>
            <person name="Kojima H."/>
            <person name="Fukui M."/>
        </authorList>
    </citation>
    <scope>NUCLEOTIDE SEQUENCE</scope>
    <source>
        <strain evidence="4">MeG22</strain>
    </source>
</reference>
<dbReference type="GO" id="GO:0008236">
    <property type="term" value="F:serine-type peptidase activity"/>
    <property type="evidence" value="ECO:0007669"/>
    <property type="project" value="InterPro"/>
</dbReference>
<dbReference type="PANTHER" id="PTHR11731">
    <property type="entry name" value="PROTEASE FAMILY S9B,C DIPEPTIDYL-PEPTIDASE IV-RELATED"/>
    <property type="match status" value="1"/>
</dbReference>
<protein>
    <submittedName>
        <fullName evidence="4">Dipeptidyl peptidase IV in 4-hydroxyproline catabolic gene cluster</fullName>
    </submittedName>
</protein>
<evidence type="ECO:0000256" key="1">
    <source>
        <dbReference type="SAM" id="SignalP"/>
    </source>
</evidence>
<dbReference type="InterPro" id="IPR050278">
    <property type="entry name" value="Serine_Prot_S9B/DPPIV"/>
</dbReference>
<dbReference type="PANTHER" id="PTHR11731:SF118">
    <property type="entry name" value="BLR1971 PROTEIN"/>
    <property type="match status" value="1"/>
</dbReference>
<dbReference type="InterPro" id="IPR029058">
    <property type="entry name" value="AB_hydrolase_fold"/>
</dbReference>
<feature type="domain" description="Peptidase S9 prolyl oligopeptidase catalytic" evidence="2">
    <location>
        <begin position="550"/>
        <end position="730"/>
    </location>
</feature>
<evidence type="ECO:0000313" key="4">
    <source>
        <dbReference type="EMBL" id="BBE17163.1"/>
    </source>
</evidence>
<dbReference type="Gene3D" id="3.40.50.1820">
    <property type="entry name" value="alpha/beta hydrolase"/>
    <property type="match status" value="1"/>
</dbReference>
<dbReference type="Gene3D" id="2.140.10.30">
    <property type="entry name" value="Dipeptidylpeptidase IV, N-terminal domain"/>
    <property type="match status" value="1"/>
</dbReference>
<dbReference type="RefSeq" id="WP_318350182.1">
    <property type="nucleotide sequence ID" value="NZ_AP018694.1"/>
</dbReference>
<dbReference type="GO" id="GO:0006508">
    <property type="term" value="P:proteolysis"/>
    <property type="evidence" value="ECO:0007669"/>
    <property type="project" value="InterPro"/>
</dbReference>
<evidence type="ECO:0000259" key="3">
    <source>
        <dbReference type="Pfam" id="PF00930"/>
    </source>
</evidence>
<sequence length="750" mass="85237">MFKRNPFFLLALVFALGATFKAPAQVTLADYQRADSIMKLNDLVYHQINSVNWIDSTSTFWYQVKTRDGIAFTLVDAAKTTRKPAFDVSKLVEQLNKQPGVKTTTKSAQFQKLKFDLKANKFQFLLDKTYWTCNLKNYALIKDSVVKTEESRPYWNEGFDELGNKPVTSPDSVWVAFIKNYNVYIRNKKDNKEIQLSFDGSAGDFYSSYFSWSPDSKKLAVNKVRKNEDHFIYFVESSPKTQLQPILQKRNYLKPGDALPIKRPSLFNIETLKQIPVDAQAFENQYELSNPKWKQNSTAFTFDFNQRGHQVFQVVEVDGTSGAVKVIIDEHSKTFIDYSGKYFRHDMDKRGEIIWASERDGWNHLYLYDAKTSKVKNQITSGNWVVREVVKVDEKTNTIIFTASGRNADEDPYYIHYCKVNFDGSGLVDLTPEKMEHQASFSADYAYFADTYSTVQAPPVTVLRSTSDGSVVMPLEKADIADLQAKGWIAPEPFVAKGRDGKTDIWGNVYRPTNFDPKKKYPIIEYIYAGPHSSFTQKSFKPCSYAWSGLAELGFIIVQMDGMGTSNRGKAFQDICYKNLKDAGFPDRILWMKAAAEKYSYMDTTRVGLFGGSAGGQSTLAGLLFHPEFYKAGSSSCGCHDNRMDKIWWNEQWMGFPIGPEYAECSNVVNAPKLQGKLLLIVGEMDDNVDPASTMQVVNALINAKKDFELVVLPGTNHTLGGTYGEQKRRDFFVKTFYNQATPDWNKTVK</sequence>
<feature type="domain" description="Dipeptidylpeptidase IV N-terminal" evidence="3">
    <location>
        <begin position="120"/>
        <end position="459"/>
    </location>
</feature>
<dbReference type="AlphaFoldDB" id="A0A5K7S6J0"/>